<proteinExistence type="predicted"/>
<dbReference type="RefSeq" id="WP_085215859.1">
    <property type="nucleotide sequence ID" value="NZ_FXAM01000001.1"/>
</dbReference>
<evidence type="ECO:0000256" key="1">
    <source>
        <dbReference type="SAM" id="Phobius"/>
    </source>
</evidence>
<dbReference type="AlphaFoldDB" id="A0A1Y6D3N5"/>
<keyword evidence="1" id="KW-1133">Transmembrane helix</keyword>
<name>A0A1Y6D3N5_9GAMM</name>
<reference evidence="2 3" key="1">
    <citation type="submission" date="2016-12" db="EMBL/GenBank/DDBJ databases">
        <authorList>
            <person name="Song W.-J."/>
            <person name="Kurnit D.M."/>
        </authorList>
    </citation>
    <scope>NUCLEOTIDE SEQUENCE [LARGE SCALE GENOMIC DNA]</scope>
    <source>
        <strain evidence="2 3">175</strain>
    </source>
</reference>
<dbReference type="EMBL" id="FXAM01000001">
    <property type="protein sequence ID" value="SMF97030.1"/>
    <property type="molecule type" value="Genomic_DNA"/>
</dbReference>
<organism evidence="2 3">
    <name type="scientific">Methylomagnum ishizawai</name>
    <dbReference type="NCBI Taxonomy" id="1760988"/>
    <lineage>
        <taxon>Bacteria</taxon>
        <taxon>Pseudomonadati</taxon>
        <taxon>Pseudomonadota</taxon>
        <taxon>Gammaproteobacteria</taxon>
        <taxon>Methylococcales</taxon>
        <taxon>Methylococcaceae</taxon>
        <taxon>Methylomagnum</taxon>
    </lineage>
</organism>
<feature type="transmembrane region" description="Helical" evidence="1">
    <location>
        <begin position="12"/>
        <end position="29"/>
    </location>
</feature>
<keyword evidence="1" id="KW-0812">Transmembrane</keyword>
<evidence type="ECO:0000313" key="2">
    <source>
        <dbReference type="EMBL" id="SMF97030.1"/>
    </source>
</evidence>
<keyword evidence="3" id="KW-1185">Reference proteome</keyword>
<protein>
    <submittedName>
        <fullName evidence="2">Uncharacterized protein</fullName>
    </submittedName>
</protein>
<accession>A0A1Y6D3N5</accession>
<dbReference type="Proteomes" id="UP000192923">
    <property type="component" value="Unassembled WGS sequence"/>
</dbReference>
<sequence length="76" mass="8992">MMLLSQIPSADDWFGILILALLLFSIAVIKTLQWREARREYERRTRDRRGAMELTPHGVGILERRVGDRRKSRRRG</sequence>
<gene>
    <name evidence="2" type="ORF">SAMN02949497_4446</name>
</gene>
<evidence type="ECO:0000313" key="3">
    <source>
        <dbReference type="Proteomes" id="UP000192923"/>
    </source>
</evidence>
<keyword evidence="1" id="KW-0472">Membrane</keyword>